<reference evidence="2" key="2">
    <citation type="journal article" date="2015" name="Data Brief">
        <title>Shoot transcriptome of the giant reed, Arundo donax.</title>
        <authorList>
            <person name="Barrero R.A."/>
            <person name="Guerrero F.D."/>
            <person name="Moolhuijzen P."/>
            <person name="Goolsby J.A."/>
            <person name="Tidwell J."/>
            <person name="Bellgard S.E."/>
            <person name="Bellgard M.I."/>
        </authorList>
    </citation>
    <scope>NUCLEOTIDE SEQUENCE</scope>
    <source>
        <tissue evidence="2">Shoot tissue taken approximately 20 cm above the soil surface</tissue>
    </source>
</reference>
<organism evidence="2">
    <name type="scientific">Arundo donax</name>
    <name type="common">Giant reed</name>
    <name type="synonym">Donax arundinaceus</name>
    <dbReference type="NCBI Taxonomy" id="35708"/>
    <lineage>
        <taxon>Eukaryota</taxon>
        <taxon>Viridiplantae</taxon>
        <taxon>Streptophyta</taxon>
        <taxon>Embryophyta</taxon>
        <taxon>Tracheophyta</taxon>
        <taxon>Spermatophyta</taxon>
        <taxon>Magnoliopsida</taxon>
        <taxon>Liliopsida</taxon>
        <taxon>Poales</taxon>
        <taxon>Poaceae</taxon>
        <taxon>PACMAD clade</taxon>
        <taxon>Arundinoideae</taxon>
        <taxon>Arundineae</taxon>
        <taxon>Arundo</taxon>
    </lineage>
</organism>
<evidence type="ECO:0000256" key="1">
    <source>
        <dbReference type="SAM" id="MobiDB-lite"/>
    </source>
</evidence>
<name>A0A0A9A4T4_ARUDO</name>
<evidence type="ECO:0000313" key="2">
    <source>
        <dbReference type="EMBL" id="JAD44963.1"/>
    </source>
</evidence>
<protein>
    <submittedName>
        <fullName evidence="2">Uncharacterized protein</fullName>
    </submittedName>
</protein>
<sequence>MSIGEEPRQSSNVTAGDTTSSVANTVMPFGEIPKSFPPILGEYTNLLLGAHHEASTTTSTSRSLDFDQDPSTSII</sequence>
<feature type="compositionally biased region" description="Polar residues" evidence="1">
    <location>
        <begin position="9"/>
        <end position="20"/>
    </location>
</feature>
<dbReference type="EMBL" id="GBRH01252932">
    <property type="protein sequence ID" value="JAD44963.1"/>
    <property type="molecule type" value="Transcribed_RNA"/>
</dbReference>
<reference evidence="2" key="1">
    <citation type="submission" date="2014-09" db="EMBL/GenBank/DDBJ databases">
        <authorList>
            <person name="Magalhaes I.L.F."/>
            <person name="Oliveira U."/>
            <person name="Santos F.R."/>
            <person name="Vidigal T.H.D.A."/>
            <person name="Brescovit A.D."/>
            <person name="Santos A.J."/>
        </authorList>
    </citation>
    <scope>NUCLEOTIDE SEQUENCE</scope>
    <source>
        <tissue evidence="2">Shoot tissue taken approximately 20 cm above the soil surface</tissue>
    </source>
</reference>
<feature type="region of interest" description="Disordered" evidence="1">
    <location>
        <begin position="53"/>
        <end position="75"/>
    </location>
</feature>
<proteinExistence type="predicted"/>
<feature type="region of interest" description="Disordered" evidence="1">
    <location>
        <begin position="1"/>
        <end position="20"/>
    </location>
</feature>
<dbReference type="AlphaFoldDB" id="A0A0A9A4T4"/>
<accession>A0A0A9A4T4</accession>